<gene>
    <name evidence="1" type="ORF">LCGC14_2432450</name>
</gene>
<accession>A0A0F8W188</accession>
<organism evidence="1">
    <name type="scientific">marine sediment metagenome</name>
    <dbReference type="NCBI Taxonomy" id="412755"/>
    <lineage>
        <taxon>unclassified sequences</taxon>
        <taxon>metagenomes</taxon>
        <taxon>ecological metagenomes</taxon>
    </lineage>
</organism>
<evidence type="ECO:0000313" key="1">
    <source>
        <dbReference type="EMBL" id="KKK41925.1"/>
    </source>
</evidence>
<proteinExistence type="predicted"/>
<dbReference type="AlphaFoldDB" id="A0A0F8W188"/>
<reference evidence="1" key="1">
    <citation type="journal article" date="2015" name="Nature">
        <title>Complex archaea that bridge the gap between prokaryotes and eukaryotes.</title>
        <authorList>
            <person name="Spang A."/>
            <person name="Saw J.H."/>
            <person name="Jorgensen S.L."/>
            <person name="Zaremba-Niedzwiedzka K."/>
            <person name="Martijn J."/>
            <person name="Lind A.E."/>
            <person name="van Eijk R."/>
            <person name="Schleper C."/>
            <person name="Guy L."/>
            <person name="Ettema T.J."/>
        </authorList>
    </citation>
    <scope>NUCLEOTIDE SEQUENCE</scope>
</reference>
<name>A0A0F8W188_9ZZZZ</name>
<dbReference type="EMBL" id="LAZR01070362">
    <property type="protein sequence ID" value="KKK41925.1"/>
    <property type="molecule type" value="Genomic_DNA"/>
</dbReference>
<protein>
    <submittedName>
        <fullName evidence="1">Uncharacterized protein</fullName>
    </submittedName>
</protein>
<comment type="caution">
    <text evidence="1">The sequence shown here is derived from an EMBL/GenBank/DDBJ whole genome shotgun (WGS) entry which is preliminary data.</text>
</comment>
<sequence length="91" mass="10592">MLEVYKIVIKDNDGYKTLFNTINGSRKLQINSWIKANIKLPIDTGNKRLLLRNCIYPPLGLHIFNCAFKEKQENLTSLTKEKQNNQEQIIT</sequence>